<evidence type="ECO:0000259" key="3">
    <source>
        <dbReference type="PROSITE" id="PS50846"/>
    </source>
</evidence>
<evidence type="ECO:0000256" key="2">
    <source>
        <dbReference type="SAM" id="SignalP"/>
    </source>
</evidence>
<dbReference type="Proteomes" id="UP000321389">
    <property type="component" value="Chromosome"/>
</dbReference>
<proteinExistence type="predicted"/>
<dbReference type="CDD" id="cd00371">
    <property type="entry name" value="HMA"/>
    <property type="match status" value="1"/>
</dbReference>
<keyword evidence="1" id="KW-0479">Metal-binding</keyword>
<gene>
    <name evidence="4" type="ORF">FQ775_04935</name>
</gene>
<feature type="domain" description="HMA" evidence="3">
    <location>
        <begin position="23"/>
        <end position="89"/>
    </location>
</feature>
<dbReference type="PRINTS" id="PR00946">
    <property type="entry name" value="HGSCAVENGER"/>
</dbReference>
<dbReference type="InterPro" id="IPR017969">
    <property type="entry name" value="Heavy-metal-associated_CS"/>
</dbReference>
<evidence type="ECO:0000313" key="5">
    <source>
        <dbReference type="Proteomes" id="UP000321389"/>
    </source>
</evidence>
<dbReference type="InterPro" id="IPR036163">
    <property type="entry name" value="HMA_dom_sf"/>
</dbReference>
<sequence>MLLRSLVVPALLAVTLPAVAAERTAVLEVENMYCATCPYIVREALLRVEGVANVAVSLDERTATVVYDDTTADLDALSAAATDAGYPARARR</sequence>
<dbReference type="KEGG" id="niy:FQ775_04935"/>
<dbReference type="EMBL" id="CP042301">
    <property type="protein sequence ID" value="QDY99770.1"/>
    <property type="molecule type" value="Genomic_DNA"/>
</dbReference>
<dbReference type="Pfam" id="PF00403">
    <property type="entry name" value="HMA"/>
    <property type="match status" value="1"/>
</dbReference>
<reference evidence="4" key="1">
    <citation type="submission" date="2020-04" db="EMBL/GenBank/DDBJ databases">
        <title>Nitratireductor sp. nov. isolated from mangrove soil.</title>
        <authorList>
            <person name="Ye Y."/>
        </authorList>
    </citation>
    <scope>NUCLEOTIDE SEQUENCE</scope>
    <source>
        <strain evidence="4">SY7</strain>
    </source>
</reference>
<feature type="chain" id="PRO_5022882868" evidence="2">
    <location>
        <begin position="21"/>
        <end position="92"/>
    </location>
</feature>
<keyword evidence="2" id="KW-0732">Signal</keyword>
<accession>A0A5B8KW34</accession>
<dbReference type="OrthoDB" id="7205933at2"/>
<dbReference type="InterPro" id="IPR006121">
    <property type="entry name" value="HMA_dom"/>
</dbReference>
<dbReference type="PROSITE" id="PS50846">
    <property type="entry name" value="HMA_2"/>
    <property type="match status" value="1"/>
</dbReference>
<dbReference type="PROSITE" id="PS01047">
    <property type="entry name" value="HMA_1"/>
    <property type="match status" value="1"/>
</dbReference>
<dbReference type="Gene3D" id="3.30.70.100">
    <property type="match status" value="1"/>
</dbReference>
<dbReference type="InterPro" id="IPR001802">
    <property type="entry name" value="MerP/CopZ"/>
</dbReference>
<keyword evidence="5" id="KW-1185">Reference proteome</keyword>
<evidence type="ECO:0000313" key="4">
    <source>
        <dbReference type="EMBL" id="QDY99770.1"/>
    </source>
</evidence>
<dbReference type="AlphaFoldDB" id="A0A5B8KW34"/>
<dbReference type="GO" id="GO:0046872">
    <property type="term" value="F:metal ion binding"/>
    <property type="evidence" value="ECO:0007669"/>
    <property type="project" value="UniProtKB-KW"/>
</dbReference>
<protein>
    <submittedName>
        <fullName evidence="4">Mercuric transport protein periplasmic component</fullName>
    </submittedName>
</protein>
<dbReference type="SUPFAM" id="SSF55008">
    <property type="entry name" value="HMA, heavy metal-associated domain"/>
    <property type="match status" value="1"/>
</dbReference>
<feature type="signal peptide" evidence="2">
    <location>
        <begin position="1"/>
        <end position="20"/>
    </location>
</feature>
<organism evidence="4 5">
    <name type="scientific">Nitratireductor mangrovi</name>
    <dbReference type="NCBI Taxonomy" id="2599600"/>
    <lineage>
        <taxon>Bacteria</taxon>
        <taxon>Pseudomonadati</taxon>
        <taxon>Pseudomonadota</taxon>
        <taxon>Alphaproteobacteria</taxon>
        <taxon>Hyphomicrobiales</taxon>
        <taxon>Phyllobacteriaceae</taxon>
        <taxon>Nitratireductor</taxon>
    </lineage>
</organism>
<evidence type="ECO:0000256" key="1">
    <source>
        <dbReference type="ARBA" id="ARBA00022723"/>
    </source>
</evidence>
<dbReference type="RefSeq" id="WP_146298424.1">
    <property type="nucleotide sequence ID" value="NZ_CP042301.2"/>
</dbReference>
<name>A0A5B8KW34_9HYPH</name>